<dbReference type="InterPro" id="IPR050682">
    <property type="entry name" value="ModA/WtpA"/>
</dbReference>
<dbReference type="Gene3D" id="3.40.190.10">
    <property type="entry name" value="Periplasmic binding protein-like II"/>
    <property type="match status" value="2"/>
</dbReference>
<dbReference type="GO" id="GO:1901359">
    <property type="term" value="F:tungstate binding"/>
    <property type="evidence" value="ECO:0007669"/>
    <property type="project" value="UniProtKB-ARBA"/>
</dbReference>
<sequence length="261" mass="26878">MLSRLASQMASLCALLLALCTPLRADEITIFAASSLKTALDTASKDFEEQTGHNLTLVYAGSSALARQIAQGAPADLFLSANPGWMDVLESENRLAPGTRRDLLSNQLVLISHDAGAPIALNDQTDLATLLGGGRLATALVDAVPAGIYAKAALQNLHLWDQAEPRLAQAKNVRAALALVQTGAAPLGITYATDAHAAGNSVHIRATFPAASHPPIIYPAAALANGNVAGARAFLAYLSTPPAQAAFTAEGFALLPAPGDT</sequence>
<dbReference type="PANTHER" id="PTHR30632">
    <property type="entry name" value="MOLYBDATE-BINDING PERIPLASMIC PROTEIN"/>
    <property type="match status" value="1"/>
</dbReference>
<dbReference type="GO" id="GO:0046872">
    <property type="term" value="F:metal ion binding"/>
    <property type="evidence" value="ECO:0007669"/>
    <property type="project" value="UniProtKB-KW"/>
</dbReference>
<feature type="chain" id="PRO_5042588149" evidence="7">
    <location>
        <begin position="26"/>
        <end position="261"/>
    </location>
</feature>
<feature type="binding site" evidence="6">
    <location>
        <position position="146"/>
    </location>
    <ligand>
        <name>molybdate</name>
        <dbReference type="ChEBI" id="CHEBI:36264"/>
    </ligand>
</feature>
<evidence type="ECO:0000256" key="6">
    <source>
        <dbReference type="PIRSR" id="PIRSR004846-1"/>
    </source>
</evidence>
<dbReference type="GO" id="GO:0030973">
    <property type="term" value="F:molybdate ion binding"/>
    <property type="evidence" value="ECO:0007669"/>
    <property type="project" value="TreeGrafter"/>
</dbReference>
<dbReference type="FunFam" id="3.40.190.10:FF:000035">
    <property type="entry name" value="Molybdate ABC transporter substrate-binding protein"/>
    <property type="match status" value="1"/>
</dbReference>
<feature type="binding site" evidence="6">
    <location>
        <position position="191"/>
    </location>
    <ligand>
        <name>molybdate</name>
        <dbReference type="ChEBI" id="CHEBI:36264"/>
    </ligand>
</feature>
<accession>A0AAJ1UFA3</accession>
<keyword evidence="2 6" id="KW-0500">Molybdenum</keyword>
<evidence type="ECO:0000313" key="9">
    <source>
        <dbReference type="Proteomes" id="UP001227162"/>
    </source>
</evidence>
<feature type="binding site" evidence="6">
    <location>
        <position position="62"/>
    </location>
    <ligand>
        <name>molybdate</name>
        <dbReference type="ChEBI" id="CHEBI:36264"/>
    </ligand>
</feature>
<dbReference type="PANTHER" id="PTHR30632:SF17">
    <property type="entry name" value="MOLYBDATE-BINDING PROTEIN MODA"/>
    <property type="match status" value="1"/>
</dbReference>
<dbReference type="Pfam" id="PF13531">
    <property type="entry name" value="SBP_bac_11"/>
    <property type="match status" value="1"/>
</dbReference>
<comment type="subunit">
    <text evidence="5">The complex is composed of two ATP-binding proteins (ModC), two transmembrane proteins (ModB) and a solute-binding protein (ModA).</text>
</comment>
<proteinExistence type="inferred from homology"/>
<feature type="binding site" evidence="6">
    <location>
        <position position="173"/>
    </location>
    <ligand>
        <name>molybdate</name>
        <dbReference type="ChEBI" id="CHEBI:36264"/>
    </ligand>
</feature>
<gene>
    <name evidence="8" type="primary">modA</name>
    <name evidence="8" type="ORF">NOI20_12945</name>
</gene>
<reference evidence="8" key="2">
    <citation type="submission" date="2023-04" db="EMBL/GenBank/DDBJ databases">
        <title>'Rhodoalgimonas zhirmunskyi' gen. nov., isolated from a red alga.</title>
        <authorList>
            <person name="Nedashkovskaya O.I."/>
            <person name="Otstavnykh N.Y."/>
            <person name="Bystritskaya E.P."/>
            <person name="Balabanova L.A."/>
            <person name="Isaeva M.P."/>
        </authorList>
    </citation>
    <scope>NUCLEOTIDE SEQUENCE</scope>
    <source>
        <strain evidence="8">10Alg 79</strain>
    </source>
</reference>
<feature type="binding site" evidence="6">
    <location>
        <position position="35"/>
    </location>
    <ligand>
        <name>molybdate</name>
        <dbReference type="ChEBI" id="CHEBI:36264"/>
    </ligand>
</feature>
<dbReference type="AlphaFoldDB" id="A0AAJ1UFA3"/>
<evidence type="ECO:0000256" key="5">
    <source>
        <dbReference type="ARBA" id="ARBA00062515"/>
    </source>
</evidence>
<evidence type="ECO:0000256" key="3">
    <source>
        <dbReference type="ARBA" id="ARBA00022723"/>
    </source>
</evidence>
<dbReference type="Proteomes" id="UP001227162">
    <property type="component" value="Unassembled WGS sequence"/>
</dbReference>
<keyword evidence="9" id="KW-1185">Reference proteome</keyword>
<evidence type="ECO:0000256" key="2">
    <source>
        <dbReference type="ARBA" id="ARBA00022505"/>
    </source>
</evidence>
<dbReference type="GO" id="GO:0015689">
    <property type="term" value="P:molybdate ion transport"/>
    <property type="evidence" value="ECO:0007669"/>
    <property type="project" value="InterPro"/>
</dbReference>
<evidence type="ECO:0000313" key="8">
    <source>
        <dbReference type="EMBL" id="MDQ2095022.1"/>
    </source>
</evidence>
<comment type="similarity">
    <text evidence="1">Belongs to the bacterial solute-binding protein ModA family.</text>
</comment>
<protein>
    <submittedName>
        <fullName evidence="8">Molybdate ABC transporter substrate-binding protein</fullName>
    </submittedName>
</protein>
<dbReference type="PIRSF" id="PIRSF004846">
    <property type="entry name" value="ModA"/>
    <property type="match status" value="1"/>
</dbReference>
<evidence type="ECO:0000256" key="4">
    <source>
        <dbReference type="ARBA" id="ARBA00022729"/>
    </source>
</evidence>
<dbReference type="NCBIfam" id="TIGR01256">
    <property type="entry name" value="modA"/>
    <property type="match status" value="1"/>
</dbReference>
<feature type="signal peptide" evidence="7">
    <location>
        <begin position="1"/>
        <end position="25"/>
    </location>
</feature>
<keyword evidence="3 6" id="KW-0479">Metal-binding</keyword>
<dbReference type="InterPro" id="IPR005950">
    <property type="entry name" value="ModA"/>
</dbReference>
<name>A0AAJ1UFA3_9RHOB</name>
<evidence type="ECO:0000256" key="7">
    <source>
        <dbReference type="SAM" id="SignalP"/>
    </source>
</evidence>
<dbReference type="SUPFAM" id="SSF53850">
    <property type="entry name" value="Periplasmic binding protein-like II"/>
    <property type="match status" value="1"/>
</dbReference>
<organism evidence="8 9">
    <name type="scientific">Rhodalgimonas zhirmunskyi</name>
    <dbReference type="NCBI Taxonomy" id="2964767"/>
    <lineage>
        <taxon>Bacteria</taxon>
        <taxon>Pseudomonadati</taxon>
        <taxon>Pseudomonadota</taxon>
        <taxon>Alphaproteobacteria</taxon>
        <taxon>Rhodobacterales</taxon>
        <taxon>Roseobacteraceae</taxon>
        <taxon>Rhodalgimonas</taxon>
    </lineage>
</organism>
<dbReference type="GO" id="GO:0030288">
    <property type="term" value="C:outer membrane-bounded periplasmic space"/>
    <property type="evidence" value="ECO:0007669"/>
    <property type="project" value="TreeGrafter"/>
</dbReference>
<evidence type="ECO:0000256" key="1">
    <source>
        <dbReference type="ARBA" id="ARBA00009175"/>
    </source>
</evidence>
<keyword evidence="4 7" id="KW-0732">Signal</keyword>
<comment type="caution">
    <text evidence="8">The sequence shown here is derived from an EMBL/GenBank/DDBJ whole genome shotgun (WGS) entry which is preliminary data.</text>
</comment>
<reference evidence="8" key="1">
    <citation type="submission" date="2022-07" db="EMBL/GenBank/DDBJ databases">
        <authorList>
            <person name="Otstavnykh N."/>
            <person name="Isaeva M."/>
            <person name="Bystritskaya E."/>
        </authorList>
    </citation>
    <scope>NUCLEOTIDE SEQUENCE</scope>
    <source>
        <strain evidence="8">10Alg 79</strain>
    </source>
</reference>
<dbReference type="EMBL" id="JANFFA010000003">
    <property type="protein sequence ID" value="MDQ2095022.1"/>
    <property type="molecule type" value="Genomic_DNA"/>
</dbReference>